<dbReference type="AlphaFoldDB" id="A0A857CB51"/>
<protein>
    <submittedName>
        <fullName evidence="2">Uncharacterized protein</fullName>
    </submittedName>
</protein>
<dbReference type="Proteomes" id="UP000435648">
    <property type="component" value="Chromosome"/>
</dbReference>
<name>A0A857CB51_9HYPH</name>
<evidence type="ECO:0000313" key="3">
    <source>
        <dbReference type="Proteomes" id="UP000435648"/>
    </source>
</evidence>
<feature type="region of interest" description="Disordered" evidence="1">
    <location>
        <begin position="1"/>
        <end position="52"/>
    </location>
</feature>
<dbReference type="RefSeq" id="WP_158194536.1">
    <property type="nucleotide sequence ID" value="NZ_CP046908.1"/>
</dbReference>
<dbReference type="EMBL" id="CP046908">
    <property type="protein sequence ID" value="QGZ35672.1"/>
    <property type="molecule type" value="Genomic_DNA"/>
</dbReference>
<dbReference type="KEGG" id="siw:GH266_14915"/>
<proteinExistence type="predicted"/>
<organism evidence="2 3">
    <name type="scientific">Stappia indica</name>
    <dbReference type="NCBI Taxonomy" id="538381"/>
    <lineage>
        <taxon>Bacteria</taxon>
        <taxon>Pseudomonadati</taxon>
        <taxon>Pseudomonadota</taxon>
        <taxon>Alphaproteobacteria</taxon>
        <taxon>Hyphomicrobiales</taxon>
        <taxon>Stappiaceae</taxon>
        <taxon>Stappia</taxon>
    </lineage>
</organism>
<reference evidence="2 3" key="1">
    <citation type="submission" date="2019-12" db="EMBL/GenBank/DDBJ databases">
        <title>The genome of Stappia indica PHM037.</title>
        <authorList>
            <person name="Kacar D."/>
            <person name="Galan B."/>
            <person name="Canedo L."/>
            <person name="Rodriguez P."/>
            <person name="de la Calle F."/>
            <person name="Garcia J.L."/>
        </authorList>
    </citation>
    <scope>NUCLEOTIDE SEQUENCE [LARGE SCALE GENOMIC DNA]</scope>
    <source>
        <strain evidence="2 3">PHM037</strain>
    </source>
</reference>
<gene>
    <name evidence="2" type="ORF">GH266_14915</name>
</gene>
<evidence type="ECO:0000256" key="1">
    <source>
        <dbReference type="SAM" id="MobiDB-lite"/>
    </source>
</evidence>
<evidence type="ECO:0000313" key="2">
    <source>
        <dbReference type="EMBL" id="QGZ35672.1"/>
    </source>
</evidence>
<sequence>MKRSRLAEEQLTGLAGEHQAGSRRLAQRGGEHPVSSPLKELKSGSRPGLVSI</sequence>
<accession>A0A857CB51</accession>